<protein>
    <submittedName>
        <fullName evidence="1">Uncharacterized protein</fullName>
    </submittedName>
</protein>
<comment type="caution">
    <text evidence="1">The sequence shown here is derived from an EMBL/GenBank/DDBJ whole genome shotgun (WGS) entry which is preliminary data.</text>
</comment>
<sequence>MTFKSKWNDHLLVAMDLSNDSGVQLNIHSAKLFMEVASLKDADWTLHGSDYTSILVVTAGGARKSDLSSSMRIFVIDHGGGRADR</sequence>
<proteinExistence type="predicted"/>
<accession>A0ABD1YH31</accession>
<dbReference type="AlphaFoldDB" id="A0ABD1YH31"/>
<evidence type="ECO:0000313" key="1">
    <source>
        <dbReference type="EMBL" id="KAL2630086.1"/>
    </source>
</evidence>
<reference evidence="1 2" key="1">
    <citation type="submission" date="2024-09" db="EMBL/GenBank/DDBJ databases">
        <title>Chromosome-scale assembly of Riccia fluitans.</title>
        <authorList>
            <person name="Paukszto L."/>
            <person name="Sawicki J."/>
            <person name="Karawczyk K."/>
            <person name="Piernik-Szablinska J."/>
            <person name="Szczecinska M."/>
            <person name="Mazdziarz M."/>
        </authorList>
    </citation>
    <scope>NUCLEOTIDE SEQUENCE [LARGE SCALE GENOMIC DNA]</scope>
    <source>
        <strain evidence="1">Rf_01</strain>
        <tissue evidence="1">Aerial parts of the thallus</tissue>
    </source>
</reference>
<organism evidence="1 2">
    <name type="scientific">Riccia fluitans</name>
    <dbReference type="NCBI Taxonomy" id="41844"/>
    <lineage>
        <taxon>Eukaryota</taxon>
        <taxon>Viridiplantae</taxon>
        <taxon>Streptophyta</taxon>
        <taxon>Embryophyta</taxon>
        <taxon>Marchantiophyta</taxon>
        <taxon>Marchantiopsida</taxon>
        <taxon>Marchantiidae</taxon>
        <taxon>Marchantiales</taxon>
        <taxon>Ricciaceae</taxon>
        <taxon>Riccia</taxon>
    </lineage>
</organism>
<gene>
    <name evidence="1" type="ORF">R1flu_014772</name>
</gene>
<dbReference type="EMBL" id="JBHFFA010000004">
    <property type="protein sequence ID" value="KAL2630086.1"/>
    <property type="molecule type" value="Genomic_DNA"/>
</dbReference>
<keyword evidence="2" id="KW-1185">Reference proteome</keyword>
<name>A0ABD1YH31_9MARC</name>
<dbReference type="Proteomes" id="UP001605036">
    <property type="component" value="Unassembled WGS sequence"/>
</dbReference>
<evidence type="ECO:0000313" key="2">
    <source>
        <dbReference type="Proteomes" id="UP001605036"/>
    </source>
</evidence>